<keyword evidence="1" id="KW-0472">Membrane</keyword>
<dbReference type="AlphaFoldDB" id="A6FYH2"/>
<sequence>MMSQPLAPAAAAPTFTRLDSFRAFRRLVRAGTLNGDAAVYKADVFTPTKPRSAEAMRVLDPLIPSLDMDALRAMPADTFGGAYARFLDDNALEPFVVSEDFPAAVLERSSHWARYALVHDMYHVLLGYGPDVPGEAGVFGFVLGQRLAWIFWLYAPLALVALPLMAPRRVGETFRALARGFRLGRALDDLLAMPLERHFERPLDEVRAELGLAG</sequence>
<dbReference type="GO" id="GO:0006744">
    <property type="term" value="P:ubiquinone biosynthetic process"/>
    <property type="evidence" value="ECO:0007669"/>
    <property type="project" value="InterPro"/>
</dbReference>
<reference evidence="2 3" key="1">
    <citation type="submission" date="2007-06" db="EMBL/GenBank/DDBJ databases">
        <authorList>
            <person name="Shimkets L."/>
            <person name="Ferriera S."/>
            <person name="Johnson J."/>
            <person name="Kravitz S."/>
            <person name="Beeson K."/>
            <person name="Sutton G."/>
            <person name="Rogers Y.-H."/>
            <person name="Friedman R."/>
            <person name="Frazier M."/>
            <person name="Venter J.C."/>
        </authorList>
    </citation>
    <scope>NUCLEOTIDE SEQUENCE [LARGE SCALE GENOMIC DNA]</scope>
    <source>
        <strain evidence="2 3">SIR-1</strain>
    </source>
</reference>
<proteinExistence type="predicted"/>
<evidence type="ECO:0008006" key="4">
    <source>
        <dbReference type="Google" id="ProtNLM"/>
    </source>
</evidence>
<keyword evidence="1" id="KW-0812">Transmembrane</keyword>
<dbReference type="Pfam" id="PF05019">
    <property type="entry name" value="Coq4"/>
    <property type="match status" value="1"/>
</dbReference>
<dbReference type="STRING" id="391625.PPSIR1_40210"/>
<dbReference type="Proteomes" id="UP000005801">
    <property type="component" value="Unassembled WGS sequence"/>
</dbReference>
<keyword evidence="1" id="KW-1133">Transmembrane helix</keyword>
<organism evidence="2 3">
    <name type="scientific">Plesiocystis pacifica SIR-1</name>
    <dbReference type="NCBI Taxonomy" id="391625"/>
    <lineage>
        <taxon>Bacteria</taxon>
        <taxon>Pseudomonadati</taxon>
        <taxon>Myxococcota</taxon>
        <taxon>Polyangia</taxon>
        <taxon>Nannocystales</taxon>
        <taxon>Nannocystaceae</taxon>
        <taxon>Plesiocystis</taxon>
    </lineage>
</organism>
<protein>
    <recommendedName>
        <fullName evidence="4">Coenzyme Q (Ubiquinone) biosynthesis protein Coq4</fullName>
    </recommendedName>
</protein>
<dbReference type="EMBL" id="ABCS01000004">
    <property type="protein sequence ID" value="EDM81244.1"/>
    <property type="molecule type" value="Genomic_DNA"/>
</dbReference>
<gene>
    <name evidence="2" type="ORF">PPSIR1_40210</name>
</gene>
<evidence type="ECO:0000256" key="1">
    <source>
        <dbReference type="SAM" id="Phobius"/>
    </source>
</evidence>
<comment type="caution">
    <text evidence="2">The sequence shown here is derived from an EMBL/GenBank/DDBJ whole genome shotgun (WGS) entry which is preliminary data.</text>
</comment>
<dbReference type="PANTHER" id="PTHR12922:SF7">
    <property type="entry name" value="UBIQUINONE BIOSYNTHESIS PROTEIN COQ4 HOMOLOG, MITOCHONDRIAL"/>
    <property type="match status" value="1"/>
</dbReference>
<dbReference type="InterPro" id="IPR007715">
    <property type="entry name" value="Coq4"/>
</dbReference>
<accession>A6FYH2</accession>
<name>A6FYH2_9BACT</name>
<evidence type="ECO:0000313" key="2">
    <source>
        <dbReference type="EMBL" id="EDM81244.1"/>
    </source>
</evidence>
<feature type="transmembrane region" description="Helical" evidence="1">
    <location>
        <begin position="147"/>
        <end position="166"/>
    </location>
</feature>
<dbReference type="eggNOG" id="COG5031">
    <property type="taxonomic scope" value="Bacteria"/>
</dbReference>
<dbReference type="PANTHER" id="PTHR12922">
    <property type="entry name" value="UBIQUINONE BIOSYNTHESIS PROTEIN"/>
    <property type="match status" value="1"/>
</dbReference>
<keyword evidence="3" id="KW-1185">Reference proteome</keyword>
<evidence type="ECO:0000313" key="3">
    <source>
        <dbReference type="Proteomes" id="UP000005801"/>
    </source>
</evidence>